<organism evidence="2 3">
    <name type="scientific">Alteraurantiacibacter buctensis</name>
    <dbReference type="NCBI Taxonomy" id="1503981"/>
    <lineage>
        <taxon>Bacteria</taxon>
        <taxon>Pseudomonadati</taxon>
        <taxon>Pseudomonadota</taxon>
        <taxon>Alphaproteobacteria</taxon>
        <taxon>Sphingomonadales</taxon>
        <taxon>Erythrobacteraceae</taxon>
        <taxon>Alteraurantiacibacter</taxon>
    </lineage>
</organism>
<feature type="chain" id="PRO_5032716655" evidence="1">
    <location>
        <begin position="20"/>
        <end position="105"/>
    </location>
</feature>
<feature type="signal peptide" evidence="1">
    <location>
        <begin position="1"/>
        <end position="19"/>
    </location>
</feature>
<gene>
    <name evidence="2" type="ORF">GRI99_05150</name>
</gene>
<evidence type="ECO:0000256" key="1">
    <source>
        <dbReference type="SAM" id="SignalP"/>
    </source>
</evidence>
<comment type="caution">
    <text evidence="2">The sequence shown here is derived from an EMBL/GenBank/DDBJ whole genome shotgun (WGS) entry which is preliminary data.</text>
</comment>
<proteinExistence type="predicted"/>
<keyword evidence="1" id="KW-0732">Signal</keyword>
<dbReference type="OrthoDB" id="7191994at2"/>
<reference evidence="2 3" key="1">
    <citation type="submission" date="2019-12" db="EMBL/GenBank/DDBJ databases">
        <title>Genomic-based taxomic classification of the family Erythrobacteraceae.</title>
        <authorList>
            <person name="Xu L."/>
        </authorList>
    </citation>
    <scope>NUCLEOTIDE SEQUENCE [LARGE SCALE GENOMIC DNA]</scope>
    <source>
        <strain evidence="2 3">M0322</strain>
    </source>
</reference>
<evidence type="ECO:0000313" key="2">
    <source>
        <dbReference type="EMBL" id="MXO71025.1"/>
    </source>
</evidence>
<evidence type="ECO:0000313" key="3">
    <source>
        <dbReference type="Proteomes" id="UP000466966"/>
    </source>
</evidence>
<dbReference type="EMBL" id="WTYV01000002">
    <property type="protein sequence ID" value="MXO71025.1"/>
    <property type="molecule type" value="Genomic_DNA"/>
</dbReference>
<name>A0A844YRP6_9SPHN</name>
<protein>
    <submittedName>
        <fullName evidence="2">Uncharacterized protein</fullName>
    </submittedName>
</protein>
<keyword evidence="3" id="KW-1185">Reference proteome</keyword>
<dbReference type="AlphaFoldDB" id="A0A844YRP6"/>
<accession>A0A844YRP6</accession>
<dbReference type="Proteomes" id="UP000466966">
    <property type="component" value="Unassembled WGS sequence"/>
</dbReference>
<dbReference type="RefSeq" id="WP_160770982.1">
    <property type="nucleotide sequence ID" value="NZ_WTYV01000002.1"/>
</dbReference>
<sequence length="105" mass="11126">MRTLFAAVALATTSLCLMAAPAAAQEAPAPAQHNSVETTQVGTLLDDPAAKAILERMIPTVYANEMFQTMGRSQTLKGIQQYEPVALSDAVLAAIQAEFDKLAHP</sequence>